<dbReference type="GO" id="GO:0004930">
    <property type="term" value="F:G protein-coupled receptor activity"/>
    <property type="evidence" value="ECO:0000318"/>
    <property type="project" value="GO_Central"/>
</dbReference>
<dbReference type="FunFam" id="3.40.50.2300:FF:000016">
    <property type="entry name" value="Taste 1 receptor member 2"/>
    <property type="match status" value="1"/>
</dbReference>
<keyword evidence="7" id="KW-0297">G-protein coupled receptor</keyword>
<keyword evidence="11" id="KW-0807">Transducer</keyword>
<evidence type="ECO:0000256" key="5">
    <source>
        <dbReference type="ARBA" id="ARBA00022729"/>
    </source>
</evidence>
<dbReference type="FunFam" id="3.40.50.2300:FF:000475">
    <property type="entry name" value="Olfactory receptor C family, g2"/>
    <property type="match status" value="1"/>
</dbReference>
<dbReference type="InterPro" id="IPR038550">
    <property type="entry name" value="GPCR_3_9-Cys_sf"/>
</dbReference>
<proteinExistence type="inferred from homology"/>
<dbReference type="InParanoid" id="W5M4N0"/>
<keyword evidence="4 12" id="KW-0812">Transmembrane</keyword>
<dbReference type="PRINTS" id="PR00248">
    <property type="entry name" value="GPCRMGR"/>
</dbReference>
<feature type="transmembrane region" description="Helical" evidence="12">
    <location>
        <begin position="595"/>
        <end position="618"/>
    </location>
</feature>
<dbReference type="InterPro" id="IPR000337">
    <property type="entry name" value="GPCR_3"/>
</dbReference>
<evidence type="ECO:0000256" key="11">
    <source>
        <dbReference type="ARBA" id="ARBA00023224"/>
    </source>
</evidence>
<dbReference type="InterPro" id="IPR017979">
    <property type="entry name" value="GPCR_3_CS"/>
</dbReference>
<reference evidence="15" key="3">
    <citation type="submission" date="2025-09" db="UniProtKB">
        <authorList>
            <consortium name="Ensembl"/>
        </authorList>
    </citation>
    <scope>IDENTIFICATION</scope>
</reference>
<evidence type="ECO:0000256" key="6">
    <source>
        <dbReference type="ARBA" id="ARBA00022989"/>
    </source>
</evidence>
<evidence type="ECO:0000256" key="13">
    <source>
        <dbReference type="SAM" id="SignalP"/>
    </source>
</evidence>
<feature type="signal peptide" evidence="13">
    <location>
        <begin position="1"/>
        <end position="20"/>
    </location>
</feature>
<evidence type="ECO:0000313" key="16">
    <source>
        <dbReference type="Proteomes" id="UP000018468"/>
    </source>
</evidence>
<keyword evidence="6 12" id="KW-1133">Transmembrane helix</keyword>
<feature type="domain" description="G-protein coupled receptors family 3 profile" evidence="14">
    <location>
        <begin position="593"/>
        <end position="857"/>
    </location>
</feature>
<dbReference type="PANTHER" id="PTHR24061:SF0">
    <property type="entry name" value="C-FAMILY ODORANT RECEPTOR OLFCT1"/>
    <property type="match status" value="1"/>
</dbReference>
<keyword evidence="8 12" id="KW-0472">Membrane</keyword>
<dbReference type="CDD" id="cd15283">
    <property type="entry name" value="7tmC_V2R_pheromone"/>
    <property type="match status" value="1"/>
</dbReference>
<protein>
    <submittedName>
        <fullName evidence="15">Extracellular calcium-sensing receptor-like</fullName>
    </submittedName>
</protein>
<dbReference type="Proteomes" id="UP000018468">
    <property type="component" value="Linkage group LG14"/>
</dbReference>
<dbReference type="GeneTree" id="ENSGT01150000286997"/>
<dbReference type="CDD" id="cd06364">
    <property type="entry name" value="PBP1_CaSR"/>
    <property type="match status" value="1"/>
</dbReference>
<evidence type="ECO:0000256" key="7">
    <source>
        <dbReference type="ARBA" id="ARBA00023040"/>
    </source>
</evidence>
<dbReference type="AlphaFoldDB" id="W5M4N0"/>
<feature type="chain" id="PRO_5004865545" evidence="13">
    <location>
        <begin position="21"/>
        <end position="860"/>
    </location>
</feature>
<dbReference type="Gene3D" id="2.10.50.30">
    <property type="entry name" value="GPCR, family 3, nine cysteines domain"/>
    <property type="match status" value="1"/>
</dbReference>
<dbReference type="eggNOG" id="KOG1056">
    <property type="taxonomic scope" value="Eukaryota"/>
</dbReference>
<dbReference type="Gene3D" id="3.40.50.2300">
    <property type="match status" value="2"/>
</dbReference>
<dbReference type="SUPFAM" id="SSF53822">
    <property type="entry name" value="Periplasmic binding protein-like I"/>
    <property type="match status" value="1"/>
</dbReference>
<evidence type="ECO:0000256" key="1">
    <source>
        <dbReference type="ARBA" id="ARBA00004651"/>
    </source>
</evidence>
<keyword evidence="9" id="KW-0675">Receptor</keyword>
<evidence type="ECO:0000256" key="9">
    <source>
        <dbReference type="ARBA" id="ARBA00023170"/>
    </source>
</evidence>
<dbReference type="InterPro" id="IPR017978">
    <property type="entry name" value="GPCR_3_C"/>
</dbReference>
<feature type="transmembrane region" description="Helical" evidence="12">
    <location>
        <begin position="748"/>
        <end position="775"/>
    </location>
</feature>
<dbReference type="InterPro" id="IPR000068">
    <property type="entry name" value="GPCR_3_Ca_sens_rcpt-rel"/>
</dbReference>
<evidence type="ECO:0000256" key="2">
    <source>
        <dbReference type="ARBA" id="ARBA00007242"/>
    </source>
</evidence>
<dbReference type="Ensembl" id="ENSLOCT00000003345.1">
    <property type="protein sequence ID" value="ENSLOCP00000003338.1"/>
    <property type="gene ID" value="ENSLOCG00000002830.1"/>
</dbReference>
<keyword evidence="16" id="KW-1185">Reference proteome</keyword>
<comment type="subcellular location">
    <subcellularLocation>
        <location evidence="1">Cell membrane</location>
        <topology evidence="1">Multi-pass membrane protein</topology>
    </subcellularLocation>
</comment>
<dbReference type="PROSITE" id="PS50259">
    <property type="entry name" value="G_PROTEIN_RECEP_F3_4"/>
    <property type="match status" value="1"/>
</dbReference>
<dbReference type="GO" id="GO:0005886">
    <property type="term" value="C:plasma membrane"/>
    <property type="evidence" value="ECO:0000318"/>
    <property type="project" value="GO_Central"/>
</dbReference>
<feature type="transmembrane region" description="Helical" evidence="12">
    <location>
        <begin position="707"/>
        <end position="728"/>
    </location>
</feature>
<dbReference type="InterPro" id="IPR001828">
    <property type="entry name" value="ANF_lig-bd_rcpt"/>
</dbReference>
<dbReference type="PROSITE" id="PS00981">
    <property type="entry name" value="G_PROTEIN_RECEP_F3_3"/>
    <property type="match status" value="1"/>
</dbReference>
<name>W5M4N0_LEPOC</name>
<sequence length="860" mass="96073">MDTCWLVVVCFLRSMIFTFSLKHHTACKLTRKSDIPMIESEGDIMVGGLFSIHDTVLEPDLSFTMEPDATRCSGLNFRTFRWVQTMIFAIEEVNKDGHLLPNITLGYKIYDSCNTHFQALRAAVTLMNGQDEPITVYKCSSSVPVVIGDGGSTLSIVVARFLGVFHVPQVSYFSSCACLSNKKEFPAFLRTIPSDLFQTDALVQLVQHFGWTWVGVIAGDDDYGRRGVQTFNEEVQRLGVCLAFHEIVPKNHAPDKVAKIVKAIEASRAKVVLVFSLEQDAHALFWEVLRQNLTGIQWIASEAWITASLLSTREFSRILDGSVGFAIRRADIPGLKEFLLSVHPSLSQKHPFIPEFWEKTFGCSFQRDRGSTDKPVCTGSEDLASVSNIYSDVTQLRISYNVYKSVYAVAHALQDLLECKDDNGLFASGPCPNISSIEPWQLLHYLKYVQFTNKFGEETKFDENGDPTAIYDLINWQKAADGFVEFVTVGKFDGTQPLAKKLEIDAERIIWNGNQTQVPTSVCSNSCPPGTRKGIKARYPVCCFDCILCTDGEISNQTDSIECFKCQPEFWSNKRRDQCIPKEVEYLSYADTMGIILSAVSLLGSCFTIAVASIFVYYRNTPIVKANNSELSFLILLSLVLCFLCSLAFIGQPTVWSCMLRHSVFSIAFVLCISCILGKTIVVLFAFKATLPGNNRMKWFGPSQQRIIIFLCTSVQILNCTVWLTVAPPSPKKSLTYESSKIVLQCDVGSVLFFCLVLGYIGFLSVLCFLLAFLARKLPDNFNEAKFITFSMLIFFAVWIAFVPAYVSSPGKYTVATEIFAILSSSFGLLVCLFFPKCYIILLKPEKNSKKHIMGKTASA</sequence>
<evidence type="ECO:0000259" key="14">
    <source>
        <dbReference type="PROSITE" id="PS50259"/>
    </source>
</evidence>
<dbReference type="FunFam" id="3.40.50.2300:FF:000067">
    <property type="entry name" value="Olfactory receptor C family, h1"/>
    <property type="match status" value="1"/>
</dbReference>
<feature type="transmembrane region" description="Helical" evidence="12">
    <location>
        <begin position="787"/>
        <end position="807"/>
    </location>
</feature>
<dbReference type="PANTHER" id="PTHR24061">
    <property type="entry name" value="CALCIUM-SENSING RECEPTOR-RELATED"/>
    <property type="match status" value="1"/>
</dbReference>
<feature type="transmembrane region" description="Helical" evidence="12">
    <location>
        <begin position="630"/>
        <end position="651"/>
    </location>
</feature>
<evidence type="ECO:0000256" key="3">
    <source>
        <dbReference type="ARBA" id="ARBA00022475"/>
    </source>
</evidence>
<reference evidence="16" key="1">
    <citation type="submission" date="2011-12" db="EMBL/GenBank/DDBJ databases">
        <title>The Draft Genome of Lepisosteus oculatus.</title>
        <authorList>
            <consortium name="The Broad Institute Genome Assembly &amp; Analysis Group"/>
            <consortium name="Computational R&amp;D Group"/>
            <consortium name="and Sequencing Platform"/>
            <person name="Di Palma F."/>
            <person name="Alfoldi J."/>
            <person name="Johnson J."/>
            <person name="Berlin A."/>
            <person name="Gnerre S."/>
            <person name="Jaffe D."/>
            <person name="MacCallum I."/>
            <person name="Young S."/>
            <person name="Walker B.J."/>
            <person name="Lander E.S."/>
            <person name="Lindblad-Toh K."/>
        </authorList>
    </citation>
    <scope>NUCLEOTIDE SEQUENCE [LARGE SCALE GENOMIC DNA]</scope>
</reference>
<dbReference type="Pfam" id="PF00003">
    <property type="entry name" value="7tm_3"/>
    <property type="match status" value="1"/>
</dbReference>
<reference evidence="15" key="2">
    <citation type="submission" date="2025-08" db="UniProtKB">
        <authorList>
            <consortium name="Ensembl"/>
        </authorList>
    </citation>
    <scope>IDENTIFICATION</scope>
</reference>
<keyword evidence="10" id="KW-0325">Glycoprotein</keyword>
<dbReference type="PRINTS" id="PR00592">
    <property type="entry name" value="CASENSINGR"/>
</dbReference>
<feature type="transmembrane region" description="Helical" evidence="12">
    <location>
        <begin position="663"/>
        <end position="687"/>
    </location>
</feature>
<dbReference type="InterPro" id="IPR011500">
    <property type="entry name" value="GPCR_3_9-Cys_dom"/>
</dbReference>
<evidence type="ECO:0000256" key="4">
    <source>
        <dbReference type="ARBA" id="ARBA00022692"/>
    </source>
</evidence>
<organism evidence="15 16">
    <name type="scientific">Lepisosteus oculatus</name>
    <name type="common">Spotted gar</name>
    <dbReference type="NCBI Taxonomy" id="7918"/>
    <lineage>
        <taxon>Eukaryota</taxon>
        <taxon>Metazoa</taxon>
        <taxon>Chordata</taxon>
        <taxon>Craniata</taxon>
        <taxon>Vertebrata</taxon>
        <taxon>Euteleostomi</taxon>
        <taxon>Actinopterygii</taxon>
        <taxon>Neopterygii</taxon>
        <taxon>Holostei</taxon>
        <taxon>Semionotiformes</taxon>
        <taxon>Lepisosteidae</taxon>
        <taxon>Lepisosteus</taxon>
    </lineage>
</organism>
<accession>W5M4N0</accession>
<dbReference type="InterPro" id="IPR028082">
    <property type="entry name" value="Peripla_BP_I"/>
</dbReference>
<keyword evidence="3" id="KW-1003">Cell membrane</keyword>
<dbReference type="Pfam" id="PF07562">
    <property type="entry name" value="NCD3G"/>
    <property type="match status" value="1"/>
</dbReference>
<evidence type="ECO:0000256" key="8">
    <source>
        <dbReference type="ARBA" id="ARBA00023136"/>
    </source>
</evidence>
<dbReference type="STRING" id="7918.ENSLOCP00000003338"/>
<evidence type="ECO:0000256" key="12">
    <source>
        <dbReference type="SAM" id="Phobius"/>
    </source>
</evidence>
<evidence type="ECO:0000256" key="10">
    <source>
        <dbReference type="ARBA" id="ARBA00023180"/>
    </source>
</evidence>
<dbReference type="HOGENOM" id="CLU_005389_5_1_1"/>
<evidence type="ECO:0000313" key="15">
    <source>
        <dbReference type="Ensembl" id="ENSLOCP00000003338.1"/>
    </source>
</evidence>
<dbReference type="OMA" id="KCTRFNF"/>
<dbReference type="Pfam" id="PF01094">
    <property type="entry name" value="ANF_receptor"/>
    <property type="match status" value="1"/>
</dbReference>
<keyword evidence="5 13" id="KW-0732">Signal</keyword>
<dbReference type="EMBL" id="AHAT01022593">
    <property type="status" value="NOT_ANNOTATED_CDS"/>
    <property type="molecule type" value="Genomic_DNA"/>
</dbReference>
<dbReference type="FunFam" id="2.10.50.30:FF:000002">
    <property type="entry name" value="Vomeronasal 2 receptor, h1"/>
    <property type="match status" value="1"/>
</dbReference>
<dbReference type="EMBL" id="AHAT01022594">
    <property type="status" value="NOT_ANNOTATED_CDS"/>
    <property type="molecule type" value="Genomic_DNA"/>
</dbReference>
<comment type="similarity">
    <text evidence="2">Belongs to the G-protein coupled receptor 3 family.</text>
</comment>
<feature type="transmembrane region" description="Helical" evidence="12">
    <location>
        <begin position="819"/>
        <end position="842"/>
    </location>
</feature>